<dbReference type="InterPro" id="IPR013750">
    <property type="entry name" value="GHMP_kinase_C_dom"/>
</dbReference>
<accession>A0A8J7PA09</accession>
<dbReference type="PIRSF" id="PIRSF010376">
    <property type="entry name" value="IspE"/>
    <property type="match status" value="1"/>
</dbReference>
<keyword evidence="7 9" id="KW-0067">ATP-binding</keyword>
<keyword evidence="4 9" id="KW-0808">Transferase</keyword>
<evidence type="ECO:0000313" key="12">
    <source>
        <dbReference type="EMBL" id="MBN8662569.1"/>
    </source>
</evidence>
<dbReference type="InterPro" id="IPR036554">
    <property type="entry name" value="GHMP_kinase_C_sf"/>
</dbReference>
<keyword evidence="5 9" id="KW-0547">Nucleotide-binding</keyword>
<comment type="similarity">
    <text evidence="1 9">Belongs to the GHMP kinase family. IspE subfamily.</text>
</comment>
<dbReference type="InterPro" id="IPR004424">
    <property type="entry name" value="IspE"/>
</dbReference>
<evidence type="ECO:0000256" key="8">
    <source>
        <dbReference type="ARBA" id="ARBA00032554"/>
    </source>
</evidence>
<dbReference type="NCBIfam" id="TIGR00154">
    <property type="entry name" value="ispE"/>
    <property type="match status" value="1"/>
</dbReference>
<dbReference type="AlphaFoldDB" id="A0A8J7PA09"/>
<dbReference type="Pfam" id="PF00288">
    <property type="entry name" value="GHMP_kinases_N"/>
    <property type="match status" value="1"/>
</dbReference>
<dbReference type="UniPathway" id="UPA00056">
    <property type="reaction ID" value="UER00094"/>
</dbReference>
<dbReference type="EC" id="2.7.1.148" evidence="2 9"/>
<evidence type="ECO:0000256" key="9">
    <source>
        <dbReference type="HAMAP-Rule" id="MF_00061"/>
    </source>
</evidence>
<feature type="domain" description="GHMP kinase N-terminal" evidence="10">
    <location>
        <begin position="74"/>
        <end position="165"/>
    </location>
</feature>
<dbReference type="SUPFAM" id="SSF54211">
    <property type="entry name" value="Ribosomal protein S5 domain 2-like"/>
    <property type="match status" value="1"/>
</dbReference>
<evidence type="ECO:0000313" key="13">
    <source>
        <dbReference type="Proteomes" id="UP000664277"/>
    </source>
</evidence>
<dbReference type="PANTHER" id="PTHR43527:SF2">
    <property type="entry name" value="4-DIPHOSPHOCYTIDYL-2-C-METHYL-D-ERYTHRITOL KINASE, CHLOROPLASTIC"/>
    <property type="match status" value="1"/>
</dbReference>
<proteinExistence type="inferred from homology"/>
<dbReference type="HAMAP" id="MF_00061">
    <property type="entry name" value="IspE"/>
    <property type="match status" value="1"/>
</dbReference>
<feature type="active site" evidence="9">
    <location>
        <position position="157"/>
    </location>
</feature>
<dbReference type="InterPro" id="IPR014721">
    <property type="entry name" value="Ribsml_uS5_D2-typ_fold_subgr"/>
</dbReference>
<sequence>MSTKIKVIAPAKINLTFELKGLFEDGYHRVSSLMQSISLADLLTFDIERNDSPGIELKAAKGKFTSEFPISPDNLIAKAIRLYLSSMEKPEPLKVKVEIEKNIPIGAGMAGGSGNAAAALLALNAYFEERADQGNALKAAPFSQDELLSMGSKLGVDVPFSFLGGTARAEGRGEILQALSLACDNQALPLHMVLAKPRHLHIATPWAFKKYDQFEDKLSLSEKLKDRGITDDATGFACQNLLAGDQEKAITAFGNDFEQAIFPDYRELKGIKQRFMNLGARVCHMTGSGPTIYAIARDTEHAVQLKEAFEESVLKETTISCAAKSDPVDLFVVQTLEHGVKILD</sequence>
<keyword evidence="6 9" id="KW-0418">Kinase</keyword>
<evidence type="ECO:0000256" key="1">
    <source>
        <dbReference type="ARBA" id="ARBA00009684"/>
    </source>
</evidence>
<comment type="function">
    <text evidence="9">Catalyzes the phosphorylation of the position 2 hydroxy group of 4-diphosphocytidyl-2C-methyl-D-erythritol.</text>
</comment>
<name>A0A8J7PA09_9BACT</name>
<dbReference type="GO" id="GO:0050515">
    <property type="term" value="F:4-(cytidine 5'-diphospho)-2-C-methyl-D-erythritol kinase activity"/>
    <property type="evidence" value="ECO:0007669"/>
    <property type="project" value="UniProtKB-UniRule"/>
</dbReference>
<dbReference type="PANTHER" id="PTHR43527">
    <property type="entry name" value="4-DIPHOSPHOCYTIDYL-2-C-METHYL-D-ERYTHRITOL KINASE, CHLOROPLASTIC"/>
    <property type="match status" value="1"/>
</dbReference>
<organism evidence="12 13">
    <name type="scientific">Candidatus Obscuribacter phosphatis</name>
    <dbReference type="NCBI Taxonomy" id="1906157"/>
    <lineage>
        <taxon>Bacteria</taxon>
        <taxon>Bacillati</taxon>
        <taxon>Candidatus Melainabacteria</taxon>
        <taxon>Candidatus Obscuribacterales</taxon>
        <taxon>Candidatus Obscuribacteraceae</taxon>
        <taxon>Candidatus Obscuribacter</taxon>
    </lineage>
</organism>
<evidence type="ECO:0000256" key="6">
    <source>
        <dbReference type="ARBA" id="ARBA00022777"/>
    </source>
</evidence>
<protein>
    <recommendedName>
        <fullName evidence="3 9">4-diphosphocytidyl-2-C-methyl-D-erythritol kinase</fullName>
        <shortName evidence="9">CMK</shortName>
        <ecNumber evidence="2 9">2.7.1.148</ecNumber>
    </recommendedName>
    <alternativeName>
        <fullName evidence="8 9">4-(cytidine-5'-diphospho)-2-C-methyl-D-erythritol kinase</fullName>
    </alternativeName>
</protein>
<evidence type="ECO:0000259" key="11">
    <source>
        <dbReference type="Pfam" id="PF08544"/>
    </source>
</evidence>
<dbReference type="Gene3D" id="3.30.70.890">
    <property type="entry name" value="GHMP kinase, C-terminal domain"/>
    <property type="match status" value="1"/>
</dbReference>
<dbReference type="GO" id="GO:0019288">
    <property type="term" value="P:isopentenyl diphosphate biosynthetic process, methylerythritol 4-phosphate pathway"/>
    <property type="evidence" value="ECO:0007669"/>
    <property type="project" value="UniProtKB-UniRule"/>
</dbReference>
<comment type="pathway">
    <text evidence="9">Isoprenoid biosynthesis; isopentenyl diphosphate biosynthesis via DXP pathway; isopentenyl diphosphate from 1-deoxy-D-xylulose 5-phosphate: step 3/6.</text>
</comment>
<dbReference type="EMBL" id="JAFLCK010000043">
    <property type="protein sequence ID" value="MBN8662569.1"/>
    <property type="molecule type" value="Genomic_DNA"/>
</dbReference>
<feature type="active site" evidence="9">
    <location>
        <position position="12"/>
    </location>
</feature>
<dbReference type="Pfam" id="PF08544">
    <property type="entry name" value="GHMP_kinases_C"/>
    <property type="match status" value="1"/>
</dbReference>
<feature type="domain" description="GHMP kinase C-terminal" evidence="11">
    <location>
        <begin position="249"/>
        <end position="311"/>
    </location>
</feature>
<evidence type="ECO:0000259" key="10">
    <source>
        <dbReference type="Pfam" id="PF00288"/>
    </source>
</evidence>
<evidence type="ECO:0000256" key="4">
    <source>
        <dbReference type="ARBA" id="ARBA00022679"/>
    </source>
</evidence>
<evidence type="ECO:0000256" key="7">
    <source>
        <dbReference type="ARBA" id="ARBA00022840"/>
    </source>
</evidence>
<dbReference type="GO" id="GO:0005524">
    <property type="term" value="F:ATP binding"/>
    <property type="evidence" value="ECO:0007669"/>
    <property type="project" value="UniProtKB-UniRule"/>
</dbReference>
<feature type="binding site" evidence="9">
    <location>
        <begin position="104"/>
        <end position="114"/>
    </location>
    <ligand>
        <name>ATP</name>
        <dbReference type="ChEBI" id="CHEBI:30616"/>
    </ligand>
</feature>
<dbReference type="GO" id="GO:0016114">
    <property type="term" value="P:terpenoid biosynthetic process"/>
    <property type="evidence" value="ECO:0007669"/>
    <property type="project" value="UniProtKB-UniRule"/>
</dbReference>
<dbReference type="SUPFAM" id="SSF55060">
    <property type="entry name" value="GHMP Kinase, C-terminal domain"/>
    <property type="match status" value="1"/>
</dbReference>
<evidence type="ECO:0000256" key="2">
    <source>
        <dbReference type="ARBA" id="ARBA00012052"/>
    </source>
</evidence>
<dbReference type="InterPro" id="IPR020568">
    <property type="entry name" value="Ribosomal_Su5_D2-typ_SF"/>
</dbReference>
<keyword evidence="9" id="KW-0414">Isoprene biosynthesis</keyword>
<evidence type="ECO:0000256" key="5">
    <source>
        <dbReference type="ARBA" id="ARBA00022741"/>
    </source>
</evidence>
<dbReference type="Gene3D" id="3.30.230.10">
    <property type="match status" value="1"/>
</dbReference>
<evidence type="ECO:0000256" key="3">
    <source>
        <dbReference type="ARBA" id="ARBA00017473"/>
    </source>
</evidence>
<dbReference type="Proteomes" id="UP000664277">
    <property type="component" value="Unassembled WGS sequence"/>
</dbReference>
<comment type="caution">
    <text evidence="12">The sequence shown here is derived from an EMBL/GenBank/DDBJ whole genome shotgun (WGS) entry which is preliminary data.</text>
</comment>
<gene>
    <name evidence="9 12" type="primary">ispE</name>
    <name evidence="12" type="ORF">J0M35_19530</name>
</gene>
<dbReference type="InterPro" id="IPR006204">
    <property type="entry name" value="GHMP_kinase_N_dom"/>
</dbReference>
<reference evidence="12" key="1">
    <citation type="submission" date="2021-02" db="EMBL/GenBank/DDBJ databases">
        <title>Genome-Resolved Metagenomics of a Microbial Community Performing Photosynthetic Biological Nutrient Removal.</title>
        <authorList>
            <person name="Mcdaniel E.A."/>
        </authorList>
    </citation>
    <scope>NUCLEOTIDE SEQUENCE</scope>
    <source>
        <strain evidence="12">UWPOB_OBS1</strain>
    </source>
</reference>
<comment type="catalytic activity">
    <reaction evidence="9">
        <text>4-CDP-2-C-methyl-D-erythritol + ATP = 4-CDP-2-C-methyl-D-erythritol 2-phosphate + ADP + H(+)</text>
        <dbReference type="Rhea" id="RHEA:18437"/>
        <dbReference type="ChEBI" id="CHEBI:15378"/>
        <dbReference type="ChEBI" id="CHEBI:30616"/>
        <dbReference type="ChEBI" id="CHEBI:57823"/>
        <dbReference type="ChEBI" id="CHEBI:57919"/>
        <dbReference type="ChEBI" id="CHEBI:456216"/>
        <dbReference type="EC" id="2.7.1.148"/>
    </reaction>
</comment>